<comment type="caution">
    <text evidence="3">The sequence shown here is derived from an EMBL/GenBank/DDBJ whole genome shotgun (WGS) entry which is preliminary data.</text>
</comment>
<dbReference type="Gene3D" id="2.160.10.10">
    <property type="entry name" value="Hexapeptide repeat proteins"/>
    <property type="match status" value="1"/>
</dbReference>
<dbReference type="InterPro" id="IPR051159">
    <property type="entry name" value="Hexapeptide_acetyltransf"/>
</dbReference>
<keyword evidence="2" id="KW-0808">Transferase</keyword>
<evidence type="ECO:0008006" key="4">
    <source>
        <dbReference type="Google" id="ProtNLM"/>
    </source>
</evidence>
<reference evidence="3" key="1">
    <citation type="submission" date="2013-12" db="EMBL/GenBank/DDBJ databases">
        <title>A Varibaculum cambriense genome reconstructed from a premature infant gut community with otherwise low bacterial novelty that shifts toward anaerobic metabolism during the third week of life.</title>
        <authorList>
            <person name="Brown C.T."/>
            <person name="Sharon I."/>
            <person name="Thomas B.C."/>
            <person name="Castelle C.J."/>
            <person name="Morowitz M.J."/>
            <person name="Banfield J.F."/>
        </authorList>
    </citation>
    <scope>NUCLEOTIDE SEQUENCE</scope>
</reference>
<dbReference type="AlphaFoldDB" id="W1WRW1"/>
<dbReference type="InterPro" id="IPR011004">
    <property type="entry name" value="Trimer_LpxA-like_sf"/>
</dbReference>
<dbReference type="PANTHER" id="PTHR23416">
    <property type="entry name" value="SIALIC ACID SYNTHASE-RELATED"/>
    <property type="match status" value="1"/>
</dbReference>
<dbReference type="GO" id="GO:0005829">
    <property type="term" value="C:cytosol"/>
    <property type="evidence" value="ECO:0007669"/>
    <property type="project" value="TreeGrafter"/>
</dbReference>
<dbReference type="GO" id="GO:0008374">
    <property type="term" value="F:O-acyltransferase activity"/>
    <property type="evidence" value="ECO:0007669"/>
    <property type="project" value="TreeGrafter"/>
</dbReference>
<organism evidence="3">
    <name type="scientific">human gut metagenome</name>
    <dbReference type="NCBI Taxonomy" id="408170"/>
    <lineage>
        <taxon>unclassified sequences</taxon>
        <taxon>metagenomes</taxon>
        <taxon>organismal metagenomes</taxon>
    </lineage>
</organism>
<dbReference type="PANTHER" id="PTHR23416:SF23">
    <property type="entry name" value="ACETYLTRANSFERASE C18B11.09C-RELATED"/>
    <property type="match status" value="1"/>
</dbReference>
<comment type="similarity">
    <text evidence="1">Belongs to the transferase hexapeptide repeat family.</text>
</comment>
<evidence type="ECO:0000256" key="1">
    <source>
        <dbReference type="ARBA" id="ARBA00007274"/>
    </source>
</evidence>
<dbReference type="InterPro" id="IPR001451">
    <property type="entry name" value="Hexapep"/>
</dbReference>
<gene>
    <name evidence="3" type="ORF">Q604_UNBC18477G0005</name>
</gene>
<dbReference type="Pfam" id="PF00132">
    <property type="entry name" value="Hexapep"/>
    <property type="match status" value="1"/>
</dbReference>
<proteinExistence type="inferred from homology"/>
<protein>
    <recommendedName>
        <fullName evidence="4">Acetyltransferase</fullName>
    </recommendedName>
</protein>
<evidence type="ECO:0000313" key="3">
    <source>
        <dbReference type="EMBL" id="ETJ19805.1"/>
    </source>
</evidence>
<sequence length="176" mass="19268">MNKKIEWGLNILGNMIVNRIPSRKLRMLYYKILGIKCGKNVSICRYTDLLATSKLEIGDGVNIGWRCTIDARGKIKIGSNVVIASDSILVTAKHDINDKEFKAQYSPIIIDSYVWICTRSTILAGVKIGEGAVVASGSVVTKNVEPYTVVGGIPAKVIGKRSEILNYSIPKAPILF</sequence>
<dbReference type="CDD" id="cd04647">
    <property type="entry name" value="LbH_MAT_like"/>
    <property type="match status" value="1"/>
</dbReference>
<dbReference type="SUPFAM" id="SSF51161">
    <property type="entry name" value="Trimeric LpxA-like enzymes"/>
    <property type="match status" value="1"/>
</dbReference>
<accession>W1WRW1</accession>
<name>W1WRW1_9ZZZZ</name>
<dbReference type="EMBL" id="AZMM01018477">
    <property type="protein sequence ID" value="ETJ19805.1"/>
    <property type="molecule type" value="Genomic_DNA"/>
</dbReference>
<evidence type="ECO:0000256" key="2">
    <source>
        <dbReference type="ARBA" id="ARBA00022679"/>
    </source>
</evidence>